<keyword evidence="2" id="KW-1185">Reference proteome</keyword>
<reference evidence="1" key="1">
    <citation type="submission" date="2024-03" db="EMBL/GenBank/DDBJ databases">
        <title>Novel Streptomyces species of biotechnological and ecological value are a feature of Machair soil.</title>
        <authorList>
            <person name="Prole J.R."/>
            <person name="Goodfellow M."/>
            <person name="Allenby N."/>
            <person name="Ward A.C."/>
        </authorList>
    </citation>
    <scope>NUCLEOTIDE SEQUENCE</scope>
    <source>
        <strain evidence="1">MS2.AVA.5</strain>
    </source>
</reference>
<evidence type="ECO:0000313" key="1">
    <source>
        <dbReference type="EMBL" id="MEJ8635646.1"/>
    </source>
</evidence>
<dbReference type="EMBL" id="JBBKAJ010000022">
    <property type="protein sequence ID" value="MEJ8635646.1"/>
    <property type="molecule type" value="Genomic_DNA"/>
</dbReference>
<evidence type="ECO:0000313" key="2">
    <source>
        <dbReference type="Proteomes" id="UP001377168"/>
    </source>
</evidence>
<gene>
    <name evidence="1" type="ORF">WKI67_19910</name>
</gene>
<name>A0ACC6PW68_9ACTN</name>
<sequence length="168" mass="16484">MKIRHVKAVAVFGIVLVALTGARGSGGGSCGGSSSGSNSSSSGGSHDNDSDTTTSGGSTGSVTGGSSANKALRDVTIDSCGLDASGKNLTAKITVNNSDSLAYAYDVNLEFKGDLGDTTVTKATARIDDLQVAAGSSAKGEATTAYPGSGNGSEYKKCEVVSASRTAS</sequence>
<accession>A0ACC6PW68</accession>
<dbReference type="Proteomes" id="UP001377168">
    <property type="component" value="Unassembled WGS sequence"/>
</dbReference>
<proteinExistence type="predicted"/>
<protein>
    <submittedName>
        <fullName evidence="1">Uncharacterized protein</fullName>
    </submittedName>
</protein>
<organism evidence="1 2">
    <name type="scientific">Streptomyces achmelvichensis</name>
    <dbReference type="NCBI Taxonomy" id="3134111"/>
    <lineage>
        <taxon>Bacteria</taxon>
        <taxon>Bacillati</taxon>
        <taxon>Actinomycetota</taxon>
        <taxon>Actinomycetes</taxon>
        <taxon>Kitasatosporales</taxon>
        <taxon>Streptomycetaceae</taxon>
        <taxon>Streptomyces</taxon>
    </lineage>
</organism>
<comment type="caution">
    <text evidence="1">The sequence shown here is derived from an EMBL/GenBank/DDBJ whole genome shotgun (WGS) entry which is preliminary data.</text>
</comment>